<dbReference type="InterPro" id="IPR019964">
    <property type="entry name" value="KH_domain_protein_archaea"/>
</dbReference>
<keyword evidence="1 2" id="KW-0694">RNA-binding</keyword>
<dbReference type="InterPro" id="IPR036612">
    <property type="entry name" value="KH_dom_type_1_sf"/>
</dbReference>
<feature type="domain" description="K Homology" evidence="3">
    <location>
        <begin position="85"/>
        <end position="151"/>
    </location>
</feature>
<keyword evidence="5" id="KW-1185">Reference proteome</keyword>
<dbReference type="SUPFAM" id="SSF54791">
    <property type="entry name" value="Eukaryotic type KH-domain (KH-domain type I)"/>
    <property type="match status" value="2"/>
</dbReference>
<sequence length="177" mass="19085">MHIKIPADRIGALVGPSGSVKSMLEEKTSATLDIESESGAVEIAAGEDPIMAMRLADVVRAIGRGFSPERAYPLLEDEMLMLDVIDLSRVFNTKSDMARIKGRIIGKDGRTREITEKLTGVFISVYGKTVAIIGSPEQIRIARAAIEMLIDGAPHGAVYGYLEKKNQELVSSGIGEL</sequence>
<dbReference type="SMART" id="SM00322">
    <property type="entry name" value="KH"/>
    <property type="match status" value="2"/>
</dbReference>
<organism evidence="4 5">
    <name type="scientific">Candidatus Methanocrinis alkalitolerans</name>
    <dbReference type="NCBI Taxonomy" id="3033395"/>
    <lineage>
        <taxon>Archaea</taxon>
        <taxon>Methanobacteriati</taxon>
        <taxon>Methanobacteriota</taxon>
        <taxon>Stenosarchaea group</taxon>
        <taxon>Methanomicrobia</taxon>
        <taxon>Methanotrichales</taxon>
        <taxon>Methanotrichaceae</taxon>
        <taxon>Methanocrinis</taxon>
    </lineage>
</organism>
<evidence type="ECO:0000256" key="2">
    <source>
        <dbReference type="PROSITE-ProRule" id="PRU00117"/>
    </source>
</evidence>
<dbReference type="NCBIfam" id="TIGR03665">
    <property type="entry name" value="arCOG04150"/>
    <property type="match status" value="1"/>
</dbReference>
<dbReference type="Proteomes" id="UP001215956">
    <property type="component" value="Unassembled WGS sequence"/>
</dbReference>
<dbReference type="InterPro" id="IPR055211">
    <property type="entry name" value="KH_PNO1_2nd"/>
</dbReference>
<evidence type="ECO:0000313" key="5">
    <source>
        <dbReference type="Proteomes" id="UP001215956"/>
    </source>
</evidence>
<name>A0ABT5XEY2_9EURY</name>
<gene>
    <name evidence="4" type="ORF">P0O24_06765</name>
</gene>
<dbReference type="InterPro" id="IPR004087">
    <property type="entry name" value="KH_dom"/>
</dbReference>
<dbReference type="PROSITE" id="PS50084">
    <property type="entry name" value="KH_TYPE_1"/>
    <property type="match status" value="1"/>
</dbReference>
<dbReference type="Pfam" id="PF00013">
    <property type="entry name" value="KH_1"/>
    <property type="match status" value="1"/>
</dbReference>
<dbReference type="PANTHER" id="PTHR12826">
    <property type="entry name" value="RIBONUCLEASE Y"/>
    <property type="match status" value="1"/>
</dbReference>
<dbReference type="PANTHER" id="PTHR12826:SF13">
    <property type="entry name" value="RNA-BINDING PROTEIN PNO1"/>
    <property type="match status" value="1"/>
</dbReference>
<dbReference type="EMBL" id="JARFPL010000017">
    <property type="protein sequence ID" value="MDF0593280.1"/>
    <property type="molecule type" value="Genomic_DNA"/>
</dbReference>
<reference evidence="4 5" key="1">
    <citation type="submission" date="2023-03" db="EMBL/GenBank/DDBJ databases">
        <title>Whole genome sequencing of Methanotrichaceae archaeon M04Ac.</title>
        <authorList>
            <person name="Khomyakova M.A."/>
            <person name="Merkel A.Y."/>
            <person name="Slobodkin A.I."/>
        </authorList>
    </citation>
    <scope>NUCLEOTIDE SEQUENCE [LARGE SCALE GENOMIC DNA]</scope>
    <source>
        <strain evidence="4 5">M04Ac</strain>
    </source>
</reference>
<dbReference type="Pfam" id="PF22891">
    <property type="entry name" value="KH_PNO1_2nd"/>
    <property type="match status" value="1"/>
</dbReference>
<dbReference type="CDD" id="cd22390">
    <property type="entry name" value="KH-I_Dim2p_like_rpt2"/>
    <property type="match status" value="1"/>
</dbReference>
<feature type="domain" description="K Homology" evidence="3">
    <location>
        <begin position="1"/>
        <end position="64"/>
    </location>
</feature>
<evidence type="ECO:0000256" key="1">
    <source>
        <dbReference type="ARBA" id="ARBA00022884"/>
    </source>
</evidence>
<dbReference type="RefSeq" id="WP_316968984.1">
    <property type="nucleotide sequence ID" value="NZ_JARFPL010000017.1"/>
</dbReference>
<evidence type="ECO:0000259" key="3">
    <source>
        <dbReference type="SMART" id="SM00322"/>
    </source>
</evidence>
<proteinExistence type="predicted"/>
<dbReference type="InterPro" id="IPR004088">
    <property type="entry name" value="KH_dom_type_1"/>
</dbReference>
<dbReference type="Gene3D" id="3.30.1370.10">
    <property type="entry name" value="K Homology domain, type 1"/>
    <property type="match status" value="2"/>
</dbReference>
<evidence type="ECO:0000313" key="4">
    <source>
        <dbReference type="EMBL" id="MDF0593280.1"/>
    </source>
</evidence>
<comment type="caution">
    <text evidence="4">The sequence shown here is derived from an EMBL/GenBank/DDBJ whole genome shotgun (WGS) entry which is preliminary data.</text>
</comment>
<protein>
    <submittedName>
        <fullName evidence="4">KH domain-containing protein</fullName>
    </submittedName>
</protein>
<accession>A0ABT5XEY2</accession>
<dbReference type="NCBIfam" id="NF010333">
    <property type="entry name" value="PRK13763.2-4"/>
    <property type="match status" value="1"/>
</dbReference>